<name>A0A364K483_9BACL</name>
<dbReference type="EMBL" id="QJKK01000005">
    <property type="protein sequence ID" value="RAL24198.1"/>
    <property type="molecule type" value="Genomic_DNA"/>
</dbReference>
<dbReference type="SUPFAM" id="SSF48371">
    <property type="entry name" value="ARM repeat"/>
    <property type="match status" value="1"/>
</dbReference>
<dbReference type="OrthoDB" id="292843at2"/>
<dbReference type="InterPro" id="IPR011989">
    <property type="entry name" value="ARM-like"/>
</dbReference>
<reference evidence="1 2" key="2">
    <citation type="submission" date="2018-06" db="EMBL/GenBank/DDBJ databases">
        <authorList>
            <person name="Zhirakovskaya E."/>
        </authorList>
    </citation>
    <scope>NUCLEOTIDE SEQUENCE [LARGE SCALE GENOMIC DNA]</scope>
    <source>
        <strain evidence="1 2">FBKL4.011</strain>
    </source>
</reference>
<dbReference type="InterPro" id="IPR016024">
    <property type="entry name" value="ARM-type_fold"/>
</dbReference>
<protein>
    <recommendedName>
        <fullName evidence="3">HEAT repeat domain-containing protein</fullName>
    </recommendedName>
</protein>
<evidence type="ECO:0000313" key="1">
    <source>
        <dbReference type="EMBL" id="RAL24198.1"/>
    </source>
</evidence>
<dbReference type="Gene3D" id="1.25.10.10">
    <property type="entry name" value="Leucine-rich Repeat Variant"/>
    <property type="match status" value="1"/>
</dbReference>
<organism evidence="1 2">
    <name type="scientific">Thermoflavimicrobium daqui</name>
    <dbReference type="NCBI Taxonomy" id="2137476"/>
    <lineage>
        <taxon>Bacteria</taxon>
        <taxon>Bacillati</taxon>
        <taxon>Bacillota</taxon>
        <taxon>Bacilli</taxon>
        <taxon>Bacillales</taxon>
        <taxon>Thermoactinomycetaceae</taxon>
        <taxon>Thermoflavimicrobium</taxon>
    </lineage>
</organism>
<keyword evidence="2" id="KW-1185">Reference proteome</keyword>
<dbReference type="Pfam" id="PF13646">
    <property type="entry name" value="HEAT_2"/>
    <property type="match status" value="1"/>
</dbReference>
<evidence type="ECO:0000313" key="2">
    <source>
        <dbReference type="Proteomes" id="UP000251213"/>
    </source>
</evidence>
<dbReference type="Proteomes" id="UP000251213">
    <property type="component" value="Unassembled WGS sequence"/>
</dbReference>
<reference evidence="1 2" key="1">
    <citation type="submission" date="2018-06" db="EMBL/GenBank/DDBJ databases">
        <title>Thermoflavimicrobium daqus sp. nov., a thermophilic microbe isolated from Moutai-flavour Daqu.</title>
        <authorList>
            <person name="Wang X."/>
            <person name="Zhou H."/>
        </authorList>
    </citation>
    <scope>NUCLEOTIDE SEQUENCE [LARGE SCALE GENOMIC DNA]</scope>
    <source>
        <strain evidence="1 2">FBKL4.011</strain>
    </source>
</reference>
<sequence length="363" mass="41642">MLETLDQIEWKSLGHAYGPAEDVPDLIRDLTSLDEKVRRTAWSSLYSNIYHQGTICEAAARAVPFLLELLEYESVPDRHQILIYLVHLANGTSYFEEFDLDEEFYEGVKFNRDNDWVKETHLAVRKGIPVYTQLLNHPNAKIRNAAAYVLGEIGEQTEEVRSQLRSLLQTEKDEVVKASILLSLGDLRDKHPQTITLMNQFIQTNYSLLGITSALAILRLDPGHLKAIQLLVDTLKNPDDTITSLFDQLPWREYGLSAEIFLCLGRLPENQIIPFIPDLVGVFQKSDVGCLTFMRVLLFIVFRKQETKLTFSDLTKEQILVLQAMTEVEPIWEYADTTLSLERYGLPYFNNREELKDFLAEVG</sequence>
<gene>
    <name evidence="1" type="ORF">DL897_10995</name>
</gene>
<accession>A0A364K483</accession>
<dbReference type="RefSeq" id="WP_113659191.1">
    <property type="nucleotide sequence ID" value="NZ_KZ845667.1"/>
</dbReference>
<proteinExistence type="predicted"/>
<dbReference type="AlphaFoldDB" id="A0A364K483"/>
<evidence type="ECO:0008006" key="3">
    <source>
        <dbReference type="Google" id="ProtNLM"/>
    </source>
</evidence>
<comment type="caution">
    <text evidence="1">The sequence shown here is derived from an EMBL/GenBank/DDBJ whole genome shotgun (WGS) entry which is preliminary data.</text>
</comment>